<dbReference type="Proteomes" id="UP001162131">
    <property type="component" value="Unassembled WGS sequence"/>
</dbReference>
<protein>
    <submittedName>
        <fullName evidence="7">Uncharacterized protein</fullName>
    </submittedName>
</protein>
<keyword evidence="2" id="KW-0433">Leucine-rich repeat</keyword>
<dbReference type="EMBL" id="CAJZBQ010000004">
    <property type="protein sequence ID" value="CAG9311619.1"/>
    <property type="molecule type" value="Genomic_DNA"/>
</dbReference>
<evidence type="ECO:0000256" key="5">
    <source>
        <dbReference type="ARBA" id="ARBA00023273"/>
    </source>
</evidence>
<dbReference type="PANTHER" id="PTHR45973:SF9">
    <property type="entry name" value="LEUCINE-RICH REPEAT-CONTAINING PROTEIN 46"/>
    <property type="match status" value="1"/>
</dbReference>
<feature type="coiled-coil region" evidence="6">
    <location>
        <begin position="265"/>
        <end position="311"/>
    </location>
</feature>
<evidence type="ECO:0000256" key="3">
    <source>
        <dbReference type="ARBA" id="ARBA00022737"/>
    </source>
</evidence>
<dbReference type="InterPro" id="IPR032675">
    <property type="entry name" value="LRR_dom_sf"/>
</dbReference>
<evidence type="ECO:0000256" key="2">
    <source>
        <dbReference type="ARBA" id="ARBA00022614"/>
    </source>
</evidence>
<dbReference type="AlphaFoldDB" id="A0AAU9IIK3"/>
<dbReference type="PANTHER" id="PTHR45973">
    <property type="entry name" value="PROTEIN PHOSPHATASE 1 REGULATORY SUBUNIT SDS22-RELATED"/>
    <property type="match status" value="1"/>
</dbReference>
<name>A0AAU9IIK3_9CILI</name>
<dbReference type="Gene3D" id="3.80.10.10">
    <property type="entry name" value="Ribonuclease Inhibitor"/>
    <property type="match status" value="2"/>
</dbReference>
<keyword evidence="3" id="KW-0677">Repeat</keyword>
<evidence type="ECO:0000256" key="6">
    <source>
        <dbReference type="SAM" id="Coils"/>
    </source>
</evidence>
<keyword evidence="5" id="KW-0966">Cell projection</keyword>
<dbReference type="SMART" id="SM00365">
    <property type="entry name" value="LRR_SD22"/>
    <property type="match status" value="5"/>
</dbReference>
<dbReference type="PROSITE" id="PS51450">
    <property type="entry name" value="LRR"/>
    <property type="match status" value="4"/>
</dbReference>
<organism evidence="7 8">
    <name type="scientific">Blepharisma stoltei</name>
    <dbReference type="NCBI Taxonomy" id="1481888"/>
    <lineage>
        <taxon>Eukaryota</taxon>
        <taxon>Sar</taxon>
        <taxon>Alveolata</taxon>
        <taxon>Ciliophora</taxon>
        <taxon>Postciliodesmatophora</taxon>
        <taxon>Heterotrichea</taxon>
        <taxon>Heterotrichida</taxon>
        <taxon>Blepharismidae</taxon>
        <taxon>Blepharisma</taxon>
    </lineage>
</organism>
<comment type="subcellular location">
    <subcellularLocation>
        <location evidence="1">Cell projection</location>
        <location evidence="1">Cilium</location>
    </subcellularLocation>
</comment>
<gene>
    <name evidence="7" type="ORF">BSTOLATCC_MIC3906</name>
</gene>
<dbReference type="InterPro" id="IPR001611">
    <property type="entry name" value="Leu-rich_rpt"/>
</dbReference>
<keyword evidence="8" id="KW-1185">Reference proteome</keyword>
<dbReference type="InterPro" id="IPR050576">
    <property type="entry name" value="Cilia_flagella_integrity"/>
</dbReference>
<keyword evidence="4" id="KW-0969">Cilium</keyword>
<dbReference type="SUPFAM" id="SSF52075">
    <property type="entry name" value="Outer arm dynein light chain 1"/>
    <property type="match status" value="1"/>
</dbReference>
<comment type="caution">
    <text evidence="7">The sequence shown here is derived from an EMBL/GenBank/DDBJ whole genome shotgun (WGS) entry which is preliminary data.</text>
</comment>
<evidence type="ECO:0000313" key="7">
    <source>
        <dbReference type="EMBL" id="CAG9311619.1"/>
    </source>
</evidence>
<dbReference type="PRINTS" id="PR00019">
    <property type="entry name" value="LEURICHRPT"/>
</dbReference>
<sequence>MSSSKDKPQPERNEYGRRIITLPYIKRLCIYQGLYENPQLNAYLYLHFLGISEIQNLDEYTNLYALWLENNLIEKIDGLSNLKTLRCLYLQNNNINKIENLDQLTELRTLNLSHNRIEKIENLSALTSLSDLDLSHNRISSTENLKGLTQVPSLTSIDLSFNNICDVEEFFTVFTSLSNLGCLYLKNNNCIRYIPNYRKTLIARIPSLKHLDEKPVFEVERLGSEAWFTDGREAEMQVRKKYYDNQDAERLKHFMDYSRLEIEGIQKKEALRKKLEEERKVQQRSLEELKKQILANQEEGFELVLEELEKKSKELSEPIDEKLLLIYGIKEGKCTYKTGELDKYGHIIIDVPNDKEVPESYEEETIMLPLSELQISELESKLIETCFNFDEAYEFFKSKYICSSDALRLKWSDYEIFLQSNPLDELD</sequence>
<evidence type="ECO:0000256" key="1">
    <source>
        <dbReference type="ARBA" id="ARBA00004138"/>
    </source>
</evidence>
<proteinExistence type="predicted"/>
<dbReference type="Pfam" id="PF14580">
    <property type="entry name" value="LRR_9"/>
    <property type="match status" value="1"/>
</dbReference>
<evidence type="ECO:0000256" key="4">
    <source>
        <dbReference type="ARBA" id="ARBA00023069"/>
    </source>
</evidence>
<accession>A0AAU9IIK3</accession>
<reference evidence="7" key="1">
    <citation type="submission" date="2021-09" db="EMBL/GenBank/DDBJ databases">
        <authorList>
            <consortium name="AG Swart"/>
            <person name="Singh M."/>
            <person name="Singh A."/>
            <person name="Seah K."/>
            <person name="Emmerich C."/>
        </authorList>
    </citation>
    <scope>NUCLEOTIDE SEQUENCE</scope>
    <source>
        <strain evidence="7">ATCC30299</strain>
    </source>
</reference>
<evidence type="ECO:0000313" key="8">
    <source>
        <dbReference type="Proteomes" id="UP001162131"/>
    </source>
</evidence>
<keyword evidence="6" id="KW-0175">Coiled coil</keyword>